<reference evidence="1" key="1">
    <citation type="journal article" date="2019" name="Sci. Rep.">
        <title>Draft genome of Tanacetum cinerariifolium, the natural source of mosquito coil.</title>
        <authorList>
            <person name="Yamashiro T."/>
            <person name="Shiraishi A."/>
            <person name="Satake H."/>
            <person name="Nakayama K."/>
        </authorList>
    </citation>
    <scope>NUCLEOTIDE SEQUENCE</scope>
</reference>
<name>A0A699GJB8_TANCI</name>
<protein>
    <submittedName>
        <fullName evidence="1">Uncharacterized protein</fullName>
    </submittedName>
</protein>
<dbReference type="AlphaFoldDB" id="A0A699GJB8"/>
<dbReference type="EMBL" id="BKCJ010000078">
    <property type="protein sequence ID" value="GEU29547.1"/>
    <property type="molecule type" value="Genomic_DNA"/>
</dbReference>
<accession>A0A699GJB8</accession>
<evidence type="ECO:0000313" key="1">
    <source>
        <dbReference type="EMBL" id="GEU29547.1"/>
    </source>
</evidence>
<organism evidence="1">
    <name type="scientific">Tanacetum cinerariifolium</name>
    <name type="common">Dalmatian daisy</name>
    <name type="synonym">Chrysanthemum cinerariifolium</name>
    <dbReference type="NCBI Taxonomy" id="118510"/>
    <lineage>
        <taxon>Eukaryota</taxon>
        <taxon>Viridiplantae</taxon>
        <taxon>Streptophyta</taxon>
        <taxon>Embryophyta</taxon>
        <taxon>Tracheophyta</taxon>
        <taxon>Spermatophyta</taxon>
        <taxon>Magnoliopsida</taxon>
        <taxon>eudicotyledons</taxon>
        <taxon>Gunneridae</taxon>
        <taxon>Pentapetalae</taxon>
        <taxon>asterids</taxon>
        <taxon>campanulids</taxon>
        <taxon>Asterales</taxon>
        <taxon>Asteraceae</taxon>
        <taxon>Asteroideae</taxon>
        <taxon>Anthemideae</taxon>
        <taxon>Anthemidinae</taxon>
        <taxon>Tanacetum</taxon>
    </lineage>
</organism>
<sequence length="365" mass="41151">MGSLFPVASNGFLKNAFDCSVHIYDLPVSLWVICGRESMDYPVPFHCSFHLEWFIPKVTPLIIEELFLLLVGRTERKYITGEVIGAVNIPRDFMTEDYSFLHHEVAFLPVQYEVGLFTPLQHLFKVAGVLHNPNGIRLYAKVPYWQVNVGFSWSSGAKGVGIKKFLMILKLLLLRRDGFKVADGYTNNASKEILEEHWKEVSLNALESCDGLGAYDWTDQEEEGPTNFALMAYSSTSFNYEIVGKCKIGLGYNAVPPSYTGNFLPPKPDLSFSGLEEFMNKPILSEPTVKKPVVETSEAKASADKPKDVRKNFGFPLIEDWISDSEDEAESKPKIEKKTVKPSFAKIEFVKSKEQVKSPRKTTVK</sequence>
<gene>
    <name evidence="1" type="ORF">Tci_001525</name>
</gene>
<comment type="caution">
    <text evidence="1">The sequence shown here is derived from an EMBL/GenBank/DDBJ whole genome shotgun (WGS) entry which is preliminary data.</text>
</comment>
<proteinExistence type="predicted"/>